<keyword evidence="3" id="KW-0408">Iron</keyword>
<dbReference type="InterPro" id="IPR017896">
    <property type="entry name" value="4Fe4S_Fe-S-bd"/>
</dbReference>
<dbReference type="InterPro" id="IPR017900">
    <property type="entry name" value="4Fe4S_Fe_S_CS"/>
</dbReference>
<dbReference type="PANTHER" id="PTHR43687">
    <property type="entry name" value="ADENYLYLSULFATE REDUCTASE, BETA SUBUNIT"/>
    <property type="match status" value="1"/>
</dbReference>
<sequence length="79" mass="8661">MGKNNHSDDPVRIFEEWCKGCGVCVAFCPKGVLVLNHHGKAEIAHLENCLYCKLCELLCPDFAVTVRGKPEETKADGDG</sequence>
<feature type="domain" description="4Fe-4S ferredoxin-type" evidence="5">
    <location>
        <begin position="9"/>
        <end position="38"/>
    </location>
</feature>
<evidence type="ECO:0000256" key="4">
    <source>
        <dbReference type="ARBA" id="ARBA00023014"/>
    </source>
</evidence>
<protein>
    <recommendedName>
        <fullName evidence="5">4Fe-4S ferredoxin-type domain-containing protein</fullName>
    </recommendedName>
</protein>
<accession>A0A1F5FEY3</accession>
<evidence type="ECO:0000256" key="2">
    <source>
        <dbReference type="ARBA" id="ARBA00022723"/>
    </source>
</evidence>
<dbReference type="Gene3D" id="3.30.70.20">
    <property type="match status" value="1"/>
</dbReference>
<dbReference type="PANTHER" id="PTHR43687:SF4">
    <property type="entry name" value="BLR5484 PROTEIN"/>
    <property type="match status" value="1"/>
</dbReference>
<keyword evidence="4" id="KW-0411">Iron-sulfur</keyword>
<dbReference type="GO" id="GO:0046872">
    <property type="term" value="F:metal ion binding"/>
    <property type="evidence" value="ECO:0007669"/>
    <property type="project" value="UniProtKB-KW"/>
</dbReference>
<evidence type="ECO:0000259" key="5">
    <source>
        <dbReference type="PROSITE" id="PS51379"/>
    </source>
</evidence>
<proteinExistence type="predicted"/>
<dbReference type="SUPFAM" id="SSF54862">
    <property type="entry name" value="4Fe-4S ferredoxins"/>
    <property type="match status" value="1"/>
</dbReference>
<organism evidence="6 7">
    <name type="scientific">Candidatus Coatesbacteria bacterium RBG_13_66_14</name>
    <dbReference type="NCBI Taxonomy" id="1817816"/>
    <lineage>
        <taxon>Bacteria</taxon>
        <taxon>Candidatus Coatesiibacteriota</taxon>
    </lineage>
</organism>
<evidence type="ECO:0000313" key="6">
    <source>
        <dbReference type="EMBL" id="OGD78127.1"/>
    </source>
</evidence>
<dbReference type="EMBL" id="MFAF01000048">
    <property type="protein sequence ID" value="OGD78127.1"/>
    <property type="molecule type" value="Genomic_DNA"/>
</dbReference>
<keyword evidence="1" id="KW-0004">4Fe-4S</keyword>
<feature type="domain" description="4Fe-4S ferredoxin-type" evidence="5">
    <location>
        <begin position="39"/>
        <end position="69"/>
    </location>
</feature>
<name>A0A1F5FEY3_9BACT</name>
<reference evidence="6 7" key="1">
    <citation type="journal article" date="2016" name="Nat. Commun.">
        <title>Thousands of microbial genomes shed light on interconnected biogeochemical processes in an aquifer system.</title>
        <authorList>
            <person name="Anantharaman K."/>
            <person name="Brown C.T."/>
            <person name="Hug L.A."/>
            <person name="Sharon I."/>
            <person name="Castelle C.J."/>
            <person name="Probst A.J."/>
            <person name="Thomas B.C."/>
            <person name="Singh A."/>
            <person name="Wilkins M.J."/>
            <person name="Karaoz U."/>
            <person name="Brodie E.L."/>
            <person name="Williams K.H."/>
            <person name="Hubbard S.S."/>
            <person name="Banfield J.F."/>
        </authorList>
    </citation>
    <scope>NUCLEOTIDE SEQUENCE [LARGE SCALE GENOMIC DNA]</scope>
</reference>
<dbReference type="STRING" id="1817816.A2Y64_01280"/>
<dbReference type="Pfam" id="PF12838">
    <property type="entry name" value="Fer4_7"/>
    <property type="match status" value="1"/>
</dbReference>
<dbReference type="AlphaFoldDB" id="A0A1F5FEY3"/>
<dbReference type="PROSITE" id="PS51379">
    <property type="entry name" value="4FE4S_FER_2"/>
    <property type="match status" value="2"/>
</dbReference>
<comment type="caution">
    <text evidence="6">The sequence shown here is derived from an EMBL/GenBank/DDBJ whole genome shotgun (WGS) entry which is preliminary data.</text>
</comment>
<evidence type="ECO:0000313" key="7">
    <source>
        <dbReference type="Proteomes" id="UP000177187"/>
    </source>
</evidence>
<keyword evidence="2" id="KW-0479">Metal-binding</keyword>
<evidence type="ECO:0000256" key="3">
    <source>
        <dbReference type="ARBA" id="ARBA00023004"/>
    </source>
</evidence>
<dbReference type="InterPro" id="IPR050572">
    <property type="entry name" value="Fe-S_Ferredoxin"/>
</dbReference>
<dbReference type="GO" id="GO:0051539">
    <property type="term" value="F:4 iron, 4 sulfur cluster binding"/>
    <property type="evidence" value="ECO:0007669"/>
    <property type="project" value="UniProtKB-KW"/>
</dbReference>
<dbReference type="PROSITE" id="PS00198">
    <property type="entry name" value="4FE4S_FER_1"/>
    <property type="match status" value="2"/>
</dbReference>
<dbReference type="Proteomes" id="UP000177187">
    <property type="component" value="Unassembled WGS sequence"/>
</dbReference>
<evidence type="ECO:0000256" key="1">
    <source>
        <dbReference type="ARBA" id="ARBA00022485"/>
    </source>
</evidence>
<gene>
    <name evidence="6" type="ORF">A2Y64_01280</name>
</gene>